<keyword evidence="3" id="KW-1185">Reference proteome</keyword>
<evidence type="ECO:0000313" key="3">
    <source>
        <dbReference type="Proteomes" id="UP000001213"/>
    </source>
</evidence>
<evidence type="ECO:0000256" key="1">
    <source>
        <dbReference type="SAM" id="MobiDB-lite"/>
    </source>
</evidence>
<feature type="region of interest" description="Disordered" evidence="1">
    <location>
        <begin position="87"/>
        <end position="107"/>
    </location>
</feature>
<organism evidence="2 3">
    <name type="scientific">Tsukamurella paurometabola (strain ATCC 8368 / DSM 20162 / CCUG 35730 / CIP 100753 / JCM 10117 / KCTC 9821 / NBRC 16120 / NCIMB 702349 / NCTC 13040)</name>
    <name type="common">Corynebacterium paurometabolum</name>
    <dbReference type="NCBI Taxonomy" id="521096"/>
    <lineage>
        <taxon>Bacteria</taxon>
        <taxon>Bacillati</taxon>
        <taxon>Actinomycetota</taxon>
        <taxon>Actinomycetes</taxon>
        <taxon>Mycobacteriales</taxon>
        <taxon>Tsukamurellaceae</taxon>
        <taxon>Tsukamurella</taxon>
    </lineage>
</organism>
<protein>
    <submittedName>
        <fullName evidence="2">Uncharacterized protein</fullName>
    </submittedName>
</protein>
<evidence type="ECO:0000313" key="2">
    <source>
        <dbReference type="EMBL" id="ADG78050.1"/>
    </source>
</evidence>
<reference evidence="3" key="1">
    <citation type="submission" date="2010-03" db="EMBL/GenBank/DDBJ databases">
        <title>The complete chromosome of Tsukamurella paurometabola DSM 20162.</title>
        <authorList>
            <consortium name="US DOE Joint Genome Institute (JGI-PGF)"/>
            <person name="Lucas S."/>
            <person name="Copeland A."/>
            <person name="Lapidus A."/>
            <person name="Glavina del Rio T."/>
            <person name="Dalin E."/>
            <person name="Tice H."/>
            <person name="Bruce D."/>
            <person name="Goodwin L."/>
            <person name="Pitluck S."/>
            <person name="Kyrpides N."/>
            <person name="Mavromatis K."/>
            <person name="Ivanova N."/>
            <person name="Mikhailova N."/>
            <person name="Munk A.C."/>
            <person name="Brettin T."/>
            <person name="Detter J.C."/>
            <person name="Tapia R."/>
            <person name="Han C."/>
            <person name="Larimer F."/>
            <person name="Land M."/>
            <person name="Hauser L."/>
            <person name="Markowitz V."/>
            <person name="Cheng J.-F."/>
            <person name="Hugenholtz P."/>
            <person name="Woyke T."/>
            <person name="Wu D."/>
            <person name="Jando M."/>
            <person name="Brambilla E."/>
            <person name="Klenk H.-P."/>
            <person name="Eisen J.A."/>
        </authorList>
    </citation>
    <scope>NUCLEOTIDE SEQUENCE [LARGE SCALE GENOMIC DNA]</scope>
    <source>
        <strain evidence="3">ATCC 8368 / DSM 20162 / CCUG 35730 / CIP 100753 / JCM 10117 / KCTC 9821 / NBRC 16120 / NCIMB 702349 / NCTC 13040</strain>
    </source>
</reference>
<dbReference type="Proteomes" id="UP000001213">
    <property type="component" value="Chromosome"/>
</dbReference>
<reference evidence="2 3" key="2">
    <citation type="journal article" date="2011" name="Stand. Genomic Sci.">
        <title>Complete genome sequence of Tsukamurella paurometabola type strain (no. 33).</title>
        <authorList>
            <person name="Munk A.C."/>
            <person name="Lapidus A."/>
            <person name="Lucas S."/>
            <person name="Nolan M."/>
            <person name="Tice H."/>
            <person name="Cheng J.F."/>
            <person name="Del Rio T.G."/>
            <person name="Goodwin L."/>
            <person name="Pitluck S."/>
            <person name="Liolios K."/>
            <person name="Huntemann M."/>
            <person name="Ivanova N."/>
            <person name="Mavromatis K."/>
            <person name="Mikhailova N."/>
            <person name="Pati A."/>
            <person name="Chen A."/>
            <person name="Palaniappan K."/>
            <person name="Tapia R."/>
            <person name="Han C."/>
            <person name="Land M."/>
            <person name="Hauser L."/>
            <person name="Chang Y.J."/>
            <person name="Jeffries C.D."/>
            <person name="Brettin T."/>
            <person name="Yasawong M."/>
            <person name="Brambilla E.M."/>
            <person name="Rohde M."/>
            <person name="Sikorski J."/>
            <person name="Goker M."/>
            <person name="Detter J.C."/>
            <person name="Woyke T."/>
            <person name="Bristow J."/>
            <person name="Eisen J.A."/>
            <person name="Markowitz V."/>
            <person name="Hugenholtz P."/>
            <person name="Kyrpides N.C."/>
            <person name="Klenk H.P."/>
        </authorList>
    </citation>
    <scope>NUCLEOTIDE SEQUENCE [LARGE SCALE GENOMIC DNA]</scope>
    <source>
        <strain evidence="3">ATCC 8368 / DSM 20162 / CCUG 35730 / CIP 100753 / JCM 10117 / KCTC 9821 / NBRC 16120 / NCIMB 702349 / NCTC 13040</strain>
    </source>
</reference>
<dbReference type="eggNOG" id="ENOG5033JUM">
    <property type="taxonomic scope" value="Bacteria"/>
</dbReference>
<name>D5UXF8_TSUPD</name>
<proteinExistence type="predicted"/>
<sequence length="235" mass="26493">MRLQGTWRWWKQWTLQPRRLRKPSWSQTGYARALATLMRISCLLAFRSSYLLLPARSTRNSQWLAFTRRSGVASTRKSLKVFCGEPTKTRKRSNMSDQPGNSEADSKPITGFVARIIDDFSLVINRGSKHGVRTGMKFEVLDTDWADIVDPETDEVIGSMPMVKATLKASDVYEKMAVLETFGRVTVGGMTPLGEAFGPRVERRERLKFSGKSLAEETKSILVGDEVEQVIVGSR</sequence>
<dbReference type="HOGENOM" id="CLU_1179795_0_0_11"/>
<dbReference type="AlphaFoldDB" id="D5UXF8"/>
<dbReference type="EMBL" id="CP001966">
    <property type="protein sequence ID" value="ADG78050.1"/>
    <property type="molecule type" value="Genomic_DNA"/>
</dbReference>
<accession>D5UXF8</accession>
<gene>
    <name evidence="2" type="ordered locus">Tpau_1422</name>
</gene>
<dbReference type="KEGG" id="tpr:Tpau_1422"/>